<evidence type="ECO:0000256" key="6">
    <source>
        <dbReference type="ARBA" id="ARBA00022475"/>
    </source>
</evidence>
<dbReference type="InterPro" id="IPR005286">
    <property type="entry name" value="Cell_div_FtsE"/>
</dbReference>
<dbReference type="FunFam" id="3.40.50.300:FF:000056">
    <property type="entry name" value="Cell division ATP-binding protein FtsE"/>
    <property type="match status" value="1"/>
</dbReference>
<sequence length="245" mass="26928">MRPDRILSDPNRTSAAGIVRFEGVGLRYGQGTEVLQDISFALPGGSFHYLTGDSGAGKSSLLSLMYLARRPTRGRIEMFGIDTTRMSHAMLPRVRRRIGVVFQDFRLLDHLSTLDNVALPLRVAGVRESEIARHVPELLNWVGLGGALKTKPPLLSGGEKQRVAIARAVINRPDLLLADEPTGNVDDRIAQRLMHLFIELNRLGTTVVIATHNEPLIRRFDFPRLHLADGGLTIQPAHGGKPAEA</sequence>
<evidence type="ECO:0000256" key="7">
    <source>
        <dbReference type="ARBA" id="ARBA00022618"/>
    </source>
</evidence>
<comment type="subunit">
    <text evidence="12">Homodimer. Forms a membrane-associated complex with FtsX.</text>
</comment>
<gene>
    <name evidence="12 14" type="primary">ftsE</name>
    <name evidence="14" type="ORF">KL86APRO_11645</name>
</gene>
<dbReference type="Pfam" id="PF00005">
    <property type="entry name" value="ABC_tran"/>
    <property type="match status" value="1"/>
</dbReference>
<dbReference type="AlphaFoldDB" id="A0A212JU27"/>
<name>A0A212JU27_9PROT</name>
<keyword evidence="8 12" id="KW-0547">Nucleotide-binding</keyword>
<evidence type="ECO:0000256" key="11">
    <source>
        <dbReference type="ARBA" id="ARBA00023306"/>
    </source>
</evidence>
<organism evidence="14">
    <name type="scientific">uncultured Alphaproteobacteria bacterium</name>
    <dbReference type="NCBI Taxonomy" id="91750"/>
    <lineage>
        <taxon>Bacteria</taxon>
        <taxon>Pseudomonadati</taxon>
        <taxon>Pseudomonadota</taxon>
        <taxon>Alphaproteobacteria</taxon>
        <taxon>environmental samples</taxon>
    </lineage>
</organism>
<keyword evidence="11 12" id="KW-0131">Cell cycle</keyword>
<dbReference type="GO" id="GO:0005886">
    <property type="term" value="C:plasma membrane"/>
    <property type="evidence" value="ECO:0007669"/>
    <property type="project" value="UniProtKB-SubCell"/>
</dbReference>
<dbReference type="Gene3D" id="3.40.50.300">
    <property type="entry name" value="P-loop containing nucleotide triphosphate hydrolases"/>
    <property type="match status" value="1"/>
</dbReference>
<protein>
    <recommendedName>
        <fullName evidence="4 12">Cell division ATP-binding protein FtsE</fullName>
    </recommendedName>
</protein>
<dbReference type="PROSITE" id="PS50893">
    <property type="entry name" value="ABC_TRANSPORTER_2"/>
    <property type="match status" value="1"/>
</dbReference>
<dbReference type="EMBL" id="FLUO01000001">
    <property type="protein sequence ID" value="SBW02815.1"/>
    <property type="molecule type" value="Genomic_DNA"/>
</dbReference>
<reference evidence="14" key="1">
    <citation type="submission" date="2016-04" db="EMBL/GenBank/DDBJ databases">
        <authorList>
            <person name="Evans L.H."/>
            <person name="Alamgir A."/>
            <person name="Owens N."/>
            <person name="Weber N.D."/>
            <person name="Virtaneva K."/>
            <person name="Barbian K."/>
            <person name="Babar A."/>
            <person name="Rosenke K."/>
        </authorList>
    </citation>
    <scope>NUCLEOTIDE SEQUENCE</scope>
    <source>
        <strain evidence="14">86</strain>
    </source>
</reference>
<comment type="subcellular location">
    <subcellularLocation>
        <location evidence="12">Cell inner membrane</location>
        <topology evidence="12">Peripheral membrane protein</topology>
        <orientation evidence="12">Cytoplasmic side</orientation>
    </subcellularLocation>
    <subcellularLocation>
        <location evidence="2">Cell membrane</location>
        <topology evidence="2">Peripheral membrane protein</topology>
    </subcellularLocation>
</comment>
<feature type="domain" description="ABC transporter" evidence="13">
    <location>
        <begin position="19"/>
        <end position="245"/>
    </location>
</feature>
<comment type="function">
    <text evidence="1">Part of the ABC transporter FtsEX involved in cellular division. Important for assembly or stability of the septal ring.</text>
</comment>
<dbReference type="InterPro" id="IPR017871">
    <property type="entry name" value="ABC_transporter-like_CS"/>
</dbReference>
<evidence type="ECO:0000256" key="9">
    <source>
        <dbReference type="ARBA" id="ARBA00022840"/>
    </source>
</evidence>
<evidence type="ECO:0000256" key="1">
    <source>
        <dbReference type="ARBA" id="ARBA00002579"/>
    </source>
</evidence>
<evidence type="ECO:0000256" key="12">
    <source>
        <dbReference type="RuleBase" id="RU365094"/>
    </source>
</evidence>
<evidence type="ECO:0000256" key="10">
    <source>
        <dbReference type="ARBA" id="ARBA00023136"/>
    </source>
</evidence>
<dbReference type="NCBIfam" id="TIGR02673">
    <property type="entry name" value="FtsE"/>
    <property type="match status" value="1"/>
</dbReference>
<dbReference type="InterPro" id="IPR015854">
    <property type="entry name" value="ABC_transpr_LolD-like"/>
</dbReference>
<dbReference type="GO" id="GO:0051301">
    <property type="term" value="P:cell division"/>
    <property type="evidence" value="ECO:0007669"/>
    <property type="project" value="UniProtKB-UniRule"/>
</dbReference>
<keyword evidence="5" id="KW-0813">Transport</keyword>
<evidence type="ECO:0000313" key="14">
    <source>
        <dbReference type="EMBL" id="SBW02815.1"/>
    </source>
</evidence>
<dbReference type="SUPFAM" id="SSF52540">
    <property type="entry name" value="P-loop containing nucleoside triphosphate hydrolases"/>
    <property type="match status" value="1"/>
</dbReference>
<dbReference type="CDD" id="cd03255">
    <property type="entry name" value="ABC_MJ0796_LolCDE_FtsE"/>
    <property type="match status" value="1"/>
</dbReference>
<dbReference type="InterPro" id="IPR017911">
    <property type="entry name" value="MacB-like_ATP-bd"/>
</dbReference>
<keyword evidence="9 12" id="KW-0067">ATP-binding</keyword>
<dbReference type="PROSITE" id="PS00211">
    <property type="entry name" value="ABC_TRANSPORTER_1"/>
    <property type="match status" value="1"/>
</dbReference>
<dbReference type="InterPro" id="IPR003439">
    <property type="entry name" value="ABC_transporter-like_ATP-bd"/>
</dbReference>
<evidence type="ECO:0000256" key="2">
    <source>
        <dbReference type="ARBA" id="ARBA00004202"/>
    </source>
</evidence>
<dbReference type="PANTHER" id="PTHR24220">
    <property type="entry name" value="IMPORT ATP-BINDING PROTEIN"/>
    <property type="match status" value="1"/>
</dbReference>
<keyword evidence="6 12" id="KW-1003">Cell membrane</keyword>
<proteinExistence type="inferred from homology"/>
<keyword evidence="7 12" id="KW-0132">Cell division</keyword>
<dbReference type="GO" id="GO:0016887">
    <property type="term" value="F:ATP hydrolysis activity"/>
    <property type="evidence" value="ECO:0007669"/>
    <property type="project" value="InterPro"/>
</dbReference>
<evidence type="ECO:0000256" key="3">
    <source>
        <dbReference type="ARBA" id="ARBA00005417"/>
    </source>
</evidence>
<evidence type="ECO:0000256" key="8">
    <source>
        <dbReference type="ARBA" id="ARBA00022741"/>
    </source>
</evidence>
<accession>A0A212JU27</accession>
<evidence type="ECO:0000259" key="13">
    <source>
        <dbReference type="PROSITE" id="PS50893"/>
    </source>
</evidence>
<dbReference type="GO" id="GO:0005524">
    <property type="term" value="F:ATP binding"/>
    <property type="evidence" value="ECO:0007669"/>
    <property type="project" value="UniProtKB-UniRule"/>
</dbReference>
<comment type="similarity">
    <text evidence="3 12">Belongs to the ABC transporter superfamily.</text>
</comment>
<dbReference type="SMART" id="SM00382">
    <property type="entry name" value="AAA"/>
    <property type="match status" value="1"/>
</dbReference>
<keyword evidence="10 12" id="KW-0472">Membrane</keyword>
<dbReference type="InterPro" id="IPR027417">
    <property type="entry name" value="P-loop_NTPase"/>
</dbReference>
<dbReference type="GO" id="GO:0022857">
    <property type="term" value="F:transmembrane transporter activity"/>
    <property type="evidence" value="ECO:0007669"/>
    <property type="project" value="TreeGrafter"/>
</dbReference>
<dbReference type="InterPro" id="IPR003593">
    <property type="entry name" value="AAA+_ATPase"/>
</dbReference>
<evidence type="ECO:0000256" key="4">
    <source>
        <dbReference type="ARBA" id="ARBA00020019"/>
    </source>
</evidence>
<evidence type="ECO:0000256" key="5">
    <source>
        <dbReference type="ARBA" id="ARBA00022448"/>
    </source>
</evidence>
<dbReference type="PANTHER" id="PTHR24220:SF470">
    <property type="entry name" value="CELL DIVISION ATP-BINDING PROTEIN FTSE"/>
    <property type="match status" value="1"/>
</dbReference>